<keyword evidence="2" id="KW-0732">Signal</keyword>
<feature type="signal peptide" evidence="2">
    <location>
        <begin position="1"/>
        <end position="26"/>
    </location>
</feature>
<comment type="caution">
    <text evidence="3">The sequence shown here is derived from an EMBL/GenBank/DDBJ whole genome shotgun (WGS) entry which is preliminary data.</text>
</comment>
<evidence type="ECO:0000256" key="2">
    <source>
        <dbReference type="SAM" id="SignalP"/>
    </source>
</evidence>
<reference evidence="3 4" key="1">
    <citation type="journal article" date="2016" name="Genome Biol. Evol.">
        <title>Gene Family Evolution Reflects Adaptation to Soil Environmental Stressors in the Genome of the Collembolan Orchesella cincta.</title>
        <authorList>
            <person name="Faddeeva-Vakhrusheva A."/>
            <person name="Derks M.F."/>
            <person name="Anvar S.Y."/>
            <person name="Agamennone V."/>
            <person name="Suring W."/>
            <person name="Smit S."/>
            <person name="van Straalen N.M."/>
            <person name="Roelofs D."/>
        </authorList>
    </citation>
    <scope>NUCLEOTIDE SEQUENCE [LARGE SCALE GENOMIC DNA]</scope>
    <source>
        <tissue evidence="3">Mixed pool</tissue>
    </source>
</reference>
<organism evidence="3 4">
    <name type="scientific">Orchesella cincta</name>
    <name type="common">Springtail</name>
    <name type="synonym">Podura cincta</name>
    <dbReference type="NCBI Taxonomy" id="48709"/>
    <lineage>
        <taxon>Eukaryota</taxon>
        <taxon>Metazoa</taxon>
        <taxon>Ecdysozoa</taxon>
        <taxon>Arthropoda</taxon>
        <taxon>Hexapoda</taxon>
        <taxon>Collembola</taxon>
        <taxon>Entomobryomorpha</taxon>
        <taxon>Entomobryoidea</taxon>
        <taxon>Orchesellidae</taxon>
        <taxon>Orchesellinae</taxon>
        <taxon>Orchesella</taxon>
    </lineage>
</organism>
<keyword evidence="1" id="KW-0472">Membrane</keyword>
<gene>
    <name evidence="3" type="ORF">Ocin01_10865</name>
</gene>
<proteinExistence type="predicted"/>
<name>A0A1D2MSQ0_ORCCI</name>
<dbReference type="EMBL" id="LJIJ01000617">
    <property type="protein sequence ID" value="ODM95814.1"/>
    <property type="molecule type" value="Genomic_DNA"/>
</dbReference>
<sequence>MATRSFRMIIFLTVLIATTCVQPTVAVGLETIGCTTAGIAKGSFVATLQSAGATGAGIAGVIGLTGIGGVAVGVSAVGAGVYYLFS</sequence>
<keyword evidence="4" id="KW-1185">Reference proteome</keyword>
<evidence type="ECO:0000256" key="1">
    <source>
        <dbReference type="SAM" id="Phobius"/>
    </source>
</evidence>
<accession>A0A1D2MSQ0</accession>
<evidence type="ECO:0008006" key="5">
    <source>
        <dbReference type="Google" id="ProtNLM"/>
    </source>
</evidence>
<keyword evidence="1" id="KW-0812">Transmembrane</keyword>
<keyword evidence="1" id="KW-1133">Transmembrane helix</keyword>
<dbReference type="Proteomes" id="UP000094527">
    <property type="component" value="Unassembled WGS sequence"/>
</dbReference>
<evidence type="ECO:0000313" key="4">
    <source>
        <dbReference type="Proteomes" id="UP000094527"/>
    </source>
</evidence>
<protein>
    <recommendedName>
        <fullName evidence="5">Interferon alpha-inducible protein 27, mitochondrial</fullName>
    </recommendedName>
</protein>
<feature type="transmembrane region" description="Helical" evidence="1">
    <location>
        <begin position="52"/>
        <end position="85"/>
    </location>
</feature>
<dbReference type="AlphaFoldDB" id="A0A1D2MSQ0"/>
<feature type="chain" id="PRO_5008904479" description="Interferon alpha-inducible protein 27, mitochondrial" evidence="2">
    <location>
        <begin position="27"/>
        <end position="86"/>
    </location>
</feature>
<evidence type="ECO:0000313" key="3">
    <source>
        <dbReference type="EMBL" id="ODM95814.1"/>
    </source>
</evidence>